<accession>A0A9X1YZF2</accession>
<dbReference type="Gene3D" id="3.50.50.60">
    <property type="entry name" value="FAD/NAD(P)-binding domain"/>
    <property type="match status" value="1"/>
</dbReference>
<comment type="caution">
    <text evidence="2">The sequence shown here is derived from an EMBL/GenBank/DDBJ whole genome shotgun (WGS) entry which is preliminary data.</text>
</comment>
<sequence>MTKTASNTLATQRLREELAYLKLPPAAWPTQGQSVDGEELADVAIVGAGMFGIAAAVALILKGVQNIRLFDDQPQGHSGPWTTYARMPTLRSPKDLPGLALGIRALTFRAWYEAVHGDEAWEALYKIPNAVWQGYLDWIAEAFDLPIEYQAPIRSFSVVPGQVTLWRADGGTFKARRLVIASGRAGAGGASIPAFVDPGLFPRFAAHSCDPVDFSALAGRHVAVIGAGSSAWDNAATALEHGAAHVTLYARRNHLPQINKARGYVYPGFIEGWSALAPEQKWAVSCYLDDTPPPPPHETVLRTLAAAGGERLSVNFDSRFEAVSEVDGRVQLQLGERSDQVDFLIVGTGFRVDLARAPLFGQVLERVALWRDRFAPAAERPHLGLFPWLGRGFELEERGRADGDSELNQVHLFNHAASLSFGSIASDIPAISAAAERLAQGIVTQLFCADFSAYQQRLLDWEQEWELEKTPYFHPHRGRQDLP</sequence>
<organism evidence="2 3">
    <name type="scientific">Pseudomonas morbosilactucae</name>
    <dbReference type="NCBI Taxonomy" id="2938197"/>
    <lineage>
        <taxon>Bacteria</taxon>
        <taxon>Pseudomonadati</taxon>
        <taxon>Pseudomonadota</taxon>
        <taxon>Gammaproteobacteria</taxon>
        <taxon>Pseudomonadales</taxon>
        <taxon>Pseudomonadaceae</taxon>
        <taxon>Pseudomonas</taxon>
    </lineage>
</organism>
<dbReference type="GO" id="GO:0004497">
    <property type="term" value="F:monooxygenase activity"/>
    <property type="evidence" value="ECO:0007669"/>
    <property type="project" value="TreeGrafter"/>
</dbReference>
<dbReference type="InterPro" id="IPR036188">
    <property type="entry name" value="FAD/NAD-bd_sf"/>
</dbReference>
<dbReference type="InterPro" id="IPR050982">
    <property type="entry name" value="Auxin_biosynth/cation_transpt"/>
</dbReference>
<protein>
    <submittedName>
        <fullName evidence="2">NAD(P)/FAD-dependent oxidoreductase</fullName>
    </submittedName>
</protein>
<dbReference type="PANTHER" id="PTHR43539:SF91">
    <property type="entry name" value="FAD-DEPENDENT URATE HYDROXYLASE"/>
    <property type="match status" value="1"/>
</dbReference>
<reference evidence="2 3" key="1">
    <citation type="journal article" date="2022" name="Int. J. Syst. Evol. Microbiol.">
        <title>Pseudomonas aegrilactucae sp. nov. and Pseudomonas morbosilactucae sp. nov., pathogens causing bacterial rot of lettuce in Japan.</title>
        <authorList>
            <person name="Sawada H."/>
            <person name="Fujikawa T."/>
            <person name="Satou M."/>
        </authorList>
    </citation>
    <scope>NUCLEOTIDE SEQUENCE [LARGE SCALE GENOMIC DNA]</scope>
    <source>
        <strain evidence="2 3">MAFF 302030</strain>
    </source>
</reference>
<keyword evidence="1" id="KW-0560">Oxidoreductase</keyword>
<proteinExistence type="predicted"/>
<dbReference type="Pfam" id="PF13738">
    <property type="entry name" value="Pyr_redox_3"/>
    <property type="match status" value="1"/>
</dbReference>
<evidence type="ECO:0000313" key="2">
    <source>
        <dbReference type="EMBL" id="MCK9799892.1"/>
    </source>
</evidence>
<evidence type="ECO:0000313" key="3">
    <source>
        <dbReference type="Proteomes" id="UP001155059"/>
    </source>
</evidence>
<dbReference type="GO" id="GO:0050660">
    <property type="term" value="F:flavin adenine dinucleotide binding"/>
    <property type="evidence" value="ECO:0007669"/>
    <property type="project" value="TreeGrafter"/>
</dbReference>
<name>A0A9X1YZF2_9PSED</name>
<dbReference type="AlphaFoldDB" id="A0A9X1YZF2"/>
<reference evidence="2 3" key="2">
    <citation type="journal article" date="2023" name="Plant Pathol.">
        <title>Dismantling and reorganizing Pseudomonas marginalis sensu#lato.</title>
        <authorList>
            <person name="Sawada H."/>
            <person name="Fujikawa T."/>
            <person name="Satou M."/>
        </authorList>
    </citation>
    <scope>NUCLEOTIDE SEQUENCE [LARGE SCALE GENOMIC DNA]</scope>
    <source>
        <strain evidence="2 3">MAFF 302030</strain>
    </source>
</reference>
<dbReference type="EMBL" id="JALQCW010000053">
    <property type="protein sequence ID" value="MCK9799892.1"/>
    <property type="molecule type" value="Genomic_DNA"/>
</dbReference>
<dbReference type="PANTHER" id="PTHR43539">
    <property type="entry name" value="FLAVIN-BINDING MONOOXYGENASE-LIKE PROTEIN (AFU_ORTHOLOGUE AFUA_4G09220)"/>
    <property type="match status" value="1"/>
</dbReference>
<evidence type="ECO:0000256" key="1">
    <source>
        <dbReference type="ARBA" id="ARBA00023002"/>
    </source>
</evidence>
<dbReference type="SUPFAM" id="SSF51905">
    <property type="entry name" value="FAD/NAD(P)-binding domain"/>
    <property type="match status" value="1"/>
</dbReference>
<dbReference type="RefSeq" id="WP_268266034.1">
    <property type="nucleotide sequence ID" value="NZ_JALQCW010000053.1"/>
</dbReference>
<gene>
    <name evidence="2" type="ORF">M1B34_19835</name>
</gene>
<dbReference type="Proteomes" id="UP001155059">
    <property type="component" value="Unassembled WGS sequence"/>
</dbReference>